<dbReference type="GO" id="GO:0097621">
    <property type="term" value="F:monoamine oxidase activity"/>
    <property type="evidence" value="ECO:0007669"/>
    <property type="project" value="UniProtKB-EC"/>
</dbReference>
<evidence type="ECO:0000259" key="8">
    <source>
        <dbReference type="Pfam" id="PF01593"/>
    </source>
</evidence>
<keyword evidence="5" id="KW-0073">Auxin biosynthesis</keyword>
<dbReference type="PRINTS" id="PR00420">
    <property type="entry name" value="RNGMNOXGNASE"/>
</dbReference>
<evidence type="ECO:0000256" key="5">
    <source>
        <dbReference type="ARBA" id="ARBA00023070"/>
    </source>
</evidence>
<comment type="catalytic activity">
    <reaction evidence="6">
        <text>L-tryptophan + O2 = indole-3-acetamide + CO2 + H2O</text>
        <dbReference type="Rhea" id="RHEA:16165"/>
        <dbReference type="ChEBI" id="CHEBI:15377"/>
        <dbReference type="ChEBI" id="CHEBI:15379"/>
        <dbReference type="ChEBI" id="CHEBI:16031"/>
        <dbReference type="ChEBI" id="CHEBI:16526"/>
        <dbReference type="ChEBI" id="CHEBI:57912"/>
        <dbReference type="EC" id="1.13.12.3"/>
    </reaction>
</comment>
<keyword evidence="7" id="KW-0472">Membrane</keyword>
<dbReference type="Gene3D" id="3.50.50.60">
    <property type="entry name" value="FAD/NAD(P)-binding domain"/>
    <property type="match status" value="1"/>
</dbReference>
<evidence type="ECO:0000256" key="3">
    <source>
        <dbReference type="ARBA" id="ARBA00012535"/>
    </source>
</evidence>
<dbReference type="Proteomes" id="UP001262754">
    <property type="component" value="Unassembled WGS sequence"/>
</dbReference>
<evidence type="ECO:0000256" key="4">
    <source>
        <dbReference type="ARBA" id="ARBA00017871"/>
    </source>
</evidence>
<dbReference type="PANTHER" id="PTHR10742:SF410">
    <property type="entry name" value="LYSINE-SPECIFIC HISTONE DEMETHYLASE 2"/>
    <property type="match status" value="1"/>
</dbReference>
<dbReference type="RefSeq" id="WP_310030636.1">
    <property type="nucleotide sequence ID" value="NZ_JAVDRL010000004.1"/>
</dbReference>
<comment type="similarity">
    <text evidence="2">Belongs to the tryptophan 2-monooxygenase family.</text>
</comment>
<accession>A0ABU1MXI2</accession>
<evidence type="ECO:0000256" key="2">
    <source>
        <dbReference type="ARBA" id="ARBA00005833"/>
    </source>
</evidence>
<dbReference type="SUPFAM" id="SSF54373">
    <property type="entry name" value="FAD-linked reductases, C-terminal domain"/>
    <property type="match status" value="1"/>
</dbReference>
<organism evidence="9 10">
    <name type="scientific">Caulobacter rhizosphaerae</name>
    <dbReference type="NCBI Taxonomy" id="2010972"/>
    <lineage>
        <taxon>Bacteria</taxon>
        <taxon>Pseudomonadati</taxon>
        <taxon>Pseudomonadota</taxon>
        <taxon>Alphaproteobacteria</taxon>
        <taxon>Caulobacterales</taxon>
        <taxon>Caulobacteraceae</taxon>
        <taxon>Caulobacter</taxon>
    </lineage>
</organism>
<comment type="pathway">
    <text evidence="1">Plant hormone metabolism; auxin biosynthesis.</text>
</comment>
<feature type="transmembrane region" description="Helical" evidence="7">
    <location>
        <begin position="6"/>
        <end position="32"/>
    </location>
</feature>
<dbReference type="PANTHER" id="PTHR10742">
    <property type="entry name" value="FLAVIN MONOAMINE OXIDASE"/>
    <property type="match status" value="1"/>
</dbReference>
<evidence type="ECO:0000256" key="7">
    <source>
        <dbReference type="SAM" id="Phobius"/>
    </source>
</evidence>
<protein>
    <recommendedName>
        <fullName evidence="4">Tryptophan 2-monooxygenase</fullName>
        <ecNumber evidence="3">1.13.12.3</ecNumber>
    </recommendedName>
</protein>
<dbReference type="InterPro" id="IPR050281">
    <property type="entry name" value="Flavin_monoamine_oxidase"/>
</dbReference>
<sequence>MTEVDVAVIGAGAAGLAAAATLATAPLSVVVLEAQGRIGGRAHTVSLASLPLDLGCEWLHSADRNPLVTPIATSGLTIDKTPPPWANPETTINFSAAEREAYGRAFAAFDERVEAAGGDAIDRPASDLMEAGNRWNPLLNAFSAYYNGAEFDQVSVRDYAAYDDSEVNWRVAEGYGAAIAGLAPTGVRIVGDCPVRLLRHDGPRLTLETPRGVVQARAAIVCVPTAVLAAGALRILPELPAKLAAAEGLPLGLADKVFLKLDEPEAFAVEAMVYGAVDRAATGSYHLRPLGRPIIEAFFGGAHARALEAEGPGAAAAFAIDELAGIYGTGLRRRVSVLARTAWAADPWARGSYSHALPGRAGERAVLATPVDGRLFFAGEACSPHAFSTAHGAWETGELAAREAMTTLGV</sequence>
<dbReference type="EMBL" id="JAVDRL010000004">
    <property type="protein sequence ID" value="MDR6530882.1"/>
    <property type="molecule type" value="Genomic_DNA"/>
</dbReference>
<evidence type="ECO:0000313" key="9">
    <source>
        <dbReference type="EMBL" id="MDR6530882.1"/>
    </source>
</evidence>
<feature type="domain" description="Amine oxidase" evidence="8">
    <location>
        <begin position="14"/>
        <end position="404"/>
    </location>
</feature>
<reference evidence="9 10" key="1">
    <citation type="submission" date="2023-07" db="EMBL/GenBank/DDBJ databases">
        <title>Sorghum-associated microbial communities from plants grown in Nebraska, USA.</title>
        <authorList>
            <person name="Schachtman D."/>
        </authorList>
    </citation>
    <scope>NUCLEOTIDE SEQUENCE [LARGE SCALE GENOMIC DNA]</scope>
    <source>
        <strain evidence="9 10">DS2154</strain>
    </source>
</reference>
<keyword evidence="9" id="KW-0560">Oxidoreductase</keyword>
<keyword evidence="10" id="KW-1185">Reference proteome</keyword>
<gene>
    <name evidence="9" type="ORF">J2800_001621</name>
</gene>
<proteinExistence type="inferred from homology"/>
<dbReference type="InterPro" id="IPR002937">
    <property type="entry name" value="Amino_oxidase"/>
</dbReference>
<comment type="caution">
    <text evidence="9">The sequence shown here is derived from an EMBL/GenBank/DDBJ whole genome shotgun (WGS) entry which is preliminary data.</text>
</comment>
<name>A0ABU1MXI2_9CAUL</name>
<evidence type="ECO:0000313" key="10">
    <source>
        <dbReference type="Proteomes" id="UP001262754"/>
    </source>
</evidence>
<dbReference type="Pfam" id="PF01593">
    <property type="entry name" value="Amino_oxidase"/>
    <property type="match status" value="1"/>
</dbReference>
<keyword evidence="7" id="KW-0812">Transmembrane</keyword>
<dbReference type="InterPro" id="IPR036188">
    <property type="entry name" value="FAD/NAD-bd_sf"/>
</dbReference>
<dbReference type="SUPFAM" id="SSF51905">
    <property type="entry name" value="FAD/NAD(P)-binding domain"/>
    <property type="match status" value="1"/>
</dbReference>
<dbReference type="EC" id="1.13.12.3" evidence="3"/>
<evidence type="ECO:0000256" key="6">
    <source>
        <dbReference type="ARBA" id="ARBA00047321"/>
    </source>
</evidence>
<keyword evidence="7" id="KW-1133">Transmembrane helix</keyword>
<evidence type="ECO:0000256" key="1">
    <source>
        <dbReference type="ARBA" id="ARBA00004814"/>
    </source>
</evidence>